<dbReference type="Proteomes" id="UP000326924">
    <property type="component" value="Unassembled WGS sequence"/>
</dbReference>
<dbReference type="AlphaFoldDB" id="A0A5J5F7A9"/>
<dbReference type="EMBL" id="VXIS01000025">
    <property type="protein sequence ID" value="KAA8912307.1"/>
    <property type="molecule type" value="Genomic_DNA"/>
</dbReference>
<proteinExistence type="predicted"/>
<accession>A0A5J5F7A9</accession>
<dbReference type="Pfam" id="PF07366">
    <property type="entry name" value="SnoaL"/>
    <property type="match status" value="1"/>
</dbReference>
<dbReference type="InterPro" id="IPR032710">
    <property type="entry name" value="NTF2-like_dom_sf"/>
</dbReference>
<dbReference type="OrthoDB" id="3657563at2759"/>
<dbReference type="InParanoid" id="A0A5J5F7A9"/>
<dbReference type="Gene3D" id="3.10.450.50">
    <property type="match status" value="1"/>
</dbReference>
<dbReference type="SUPFAM" id="SSF54427">
    <property type="entry name" value="NTF2-like"/>
    <property type="match status" value="1"/>
</dbReference>
<comment type="caution">
    <text evidence="1">The sequence shown here is derived from an EMBL/GenBank/DDBJ whole genome shotgun (WGS) entry which is preliminary data.</text>
</comment>
<evidence type="ECO:0000313" key="1">
    <source>
        <dbReference type="EMBL" id="KAA8912307.1"/>
    </source>
</evidence>
<feature type="non-terminal residue" evidence="1">
    <location>
        <position position="1"/>
    </location>
</feature>
<name>A0A5J5F7A9_9PEZI</name>
<gene>
    <name evidence="1" type="ORF">FN846DRAFT_773455</name>
</gene>
<dbReference type="InterPro" id="IPR009959">
    <property type="entry name" value="Cyclase_SnoaL-like"/>
</dbReference>
<dbReference type="GO" id="GO:0030638">
    <property type="term" value="P:polyketide metabolic process"/>
    <property type="evidence" value="ECO:0007669"/>
    <property type="project" value="InterPro"/>
</dbReference>
<keyword evidence="2" id="KW-1185">Reference proteome</keyword>
<evidence type="ECO:0000313" key="2">
    <source>
        <dbReference type="Proteomes" id="UP000326924"/>
    </source>
</evidence>
<organism evidence="1 2">
    <name type="scientific">Sphaerosporella brunnea</name>
    <dbReference type="NCBI Taxonomy" id="1250544"/>
    <lineage>
        <taxon>Eukaryota</taxon>
        <taxon>Fungi</taxon>
        <taxon>Dikarya</taxon>
        <taxon>Ascomycota</taxon>
        <taxon>Pezizomycotina</taxon>
        <taxon>Pezizomycetes</taxon>
        <taxon>Pezizales</taxon>
        <taxon>Pyronemataceae</taxon>
        <taxon>Sphaerosporella</taxon>
    </lineage>
</organism>
<reference evidence="1 2" key="1">
    <citation type="submission" date="2019-09" db="EMBL/GenBank/DDBJ databases">
        <title>Draft genome of the ectomycorrhizal ascomycete Sphaerosporella brunnea.</title>
        <authorList>
            <consortium name="DOE Joint Genome Institute"/>
            <person name="Benucci G.M."/>
            <person name="Marozzi G."/>
            <person name="Antonielli L."/>
            <person name="Sanchez S."/>
            <person name="Marco P."/>
            <person name="Wang X."/>
            <person name="Falini L.B."/>
            <person name="Barry K."/>
            <person name="Haridas S."/>
            <person name="Lipzen A."/>
            <person name="Labutti K."/>
            <person name="Grigoriev I.V."/>
            <person name="Murat C."/>
            <person name="Martin F."/>
            <person name="Albertini E."/>
            <person name="Donnini D."/>
            <person name="Bonito G."/>
        </authorList>
    </citation>
    <scope>NUCLEOTIDE SEQUENCE [LARGE SCALE GENOMIC DNA]</scope>
    <source>
        <strain evidence="1 2">Sb_GMNB300</strain>
    </source>
</reference>
<sequence length="138" mass="15260">KAVVQKYFEEYWGKANVSIVDELCSSEYLIHYPMHIPRPGMEASKKMLLEFRERRSPISPSVPTAPPLIAEGDYVVSRWIGGRHAHTGVAFGDLAVGKLDNPNTSGRKIFFSGTTIFKLGLVPGPNPGKEVVYGEERA</sequence>
<protein>
    <submittedName>
        <fullName evidence="1">Uncharacterized protein</fullName>
    </submittedName>
</protein>